<accession>A0AAT9GHV8</accession>
<dbReference type="InterPro" id="IPR000073">
    <property type="entry name" value="AB_hydrolase_1"/>
</dbReference>
<name>A0AAT9GHV8_9BACT</name>
<dbReference type="SUPFAM" id="SSF53474">
    <property type="entry name" value="alpha/beta-Hydrolases"/>
    <property type="match status" value="1"/>
</dbReference>
<dbReference type="Gene3D" id="3.40.50.1820">
    <property type="entry name" value="alpha/beta hydrolase"/>
    <property type="match status" value="1"/>
</dbReference>
<evidence type="ECO:0000259" key="1">
    <source>
        <dbReference type="Pfam" id="PF00561"/>
    </source>
</evidence>
<keyword evidence="2" id="KW-0378">Hydrolase</keyword>
<dbReference type="PRINTS" id="PR00111">
    <property type="entry name" value="ABHYDROLASE"/>
</dbReference>
<reference evidence="2" key="1">
    <citation type="submission" date="2024-02" db="EMBL/GenBank/DDBJ databases">
        <title>Sediminibacterium planktonica sp. nov. and Sediminibacterium longus sp. nov., isolated from surface lake and river water.</title>
        <authorList>
            <person name="Watanabe K."/>
            <person name="Takemine S."/>
            <person name="Ishii Y."/>
            <person name="Ogata Y."/>
            <person name="Shindo C."/>
            <person name="Suda W."/>
        </authorList>
    </citation>
    <scope>NUCLEOTIDE SEQUENCE</scope>
    <source>
        <strain evidence="2">KACHI17</strain>
    </source>
</reference>
<sequence>MKFRISDEQAIEKFKQAGVALKIGRLKVNSRTLHYAKTGHDTLPTIVFVHGSPGAWDAFEAFMRDSLLLKKYRMISIDRPGFGYSDFGDAMNLQDQSMIIQPLFEKEKNGKPVYLVGHSLGGPLIIQLAVDRPGYFDALVILAGSIDPKQENPERWRPLFMNNPLKFLVPGAMRPSNDELWYLKKDLRQLAPQMDAIKERVYIVHGNKDILVPYANLDFGVKALKNAAVMDTLTIPGANHFIPWSHYKTVRAVLLKL</sequence>
<dbReference type="Pfam" id="PF00561">
    <property type="entry name" value="Abhydrolase_1"/>
    <property type="match status" value="1"/>
</dbReference>
<dbReference type="InterPro" id="IPR029058">
    <property type="entry name" value="AB_hydrolase_fold"/>
</dbReference>
<proteinExistence type="predicted"/>
<evidence type="ECO:0000313" key="2">
    <source>
        <dbReference type="EMBL" id="BFG70093.1"/>
    </source>
</evidence>
<dbReference type="AlphaFoldDB" id="A0AAT9GHV8"/>
<dbReference type="EMBL" id="AP029612">
    <property type="protein sequence ID" value="BFG70093.1"/>
    <property type="molecule type" value="Genomic_DNA"/>
</dbReference>
<dbReference type="PANTHER" id="PTHR43689:SF8">
    <property type="entry name" value="ALPHA_BETA-HYDROLASES SUPERFAMILY PROTEIN"/>
    <property type="match status" value="1"/>
</dbReference>
<feature type="domain" description="AB hydrolase-1" evidence="1">
    <location>
        <begin position="44"/>
        <end position="164"/>
    </location>
</feature>
<dbReference type="PANTHER" id="PTHR43689">
    <property type="entry name" value="HYDROLASE"/>
    <property type="match status" value="1"/>
</dbReference>
<organism evidence="2">
    <name type="scientific">Sediminibacterium sp. KACHI17</name>
    <dbReference type="NCBI Taxonomy" id="1751071"/>
    <lineage>
        <taxon>Bacteria</taxon>
        <taxon>Pseudomonadati</taxon>
        <taxon>Bacteroidota</taxon>
        <taxon>Chitinophagia</taxon>
        <taxon>Chitinophagales</taxon>
        <taxon>Chitinophagaceae</taxon>
        <taxon>Sediminibacterium</taxon>
    </lineage>
</organism>
<protein>
    <submittedName>
        <fullName evidence="2">Alpha/beta fold hydrolase</fullName>
    </submittedName>
</protein>
<dbReference type="GO" id="GO:0016787">
    <property type="term" value="F:hydrolase activity"/>
    <property type="evidence" value="ECO:0007669"/>
    <property type="project" value="UniProtKB-KW"/>
</dbReference>
<gene>
    <name evidence="2" type="ORF">KACHI17_09740</name>
</gene>